<sequence>MSVGSISNSSFKECKSEVIGGGIFAEIDSGSKLSIDGQCQFIDCYAVNGGGLYARIYSSSSLLRLEDCLFKGCQSYSAGGGMLIDCENYGVAKLNKVIFENCSSSNGGGGIFLDMSSPTQQVINGLTFSSCSASYYGGGIYLEYNNNSTLEFINTTFFNCSAYNGGGIYYICYFKNNILEITSNNLIFKECKATYGGGIYIGQYINYNNNRFGGGIFLAGEGDYDPSSNDLDFRGLKIYNNSASNGGQSLYLVMTKLQEWCQYGIKGEYVKGNYSDSTSYLCELEGIPINFTTFNFSPIEQIKQQQKQLEQFWNEDIDENKFNCPFPIDCTDLTGKTEQECECIEDDPRIDICPPPIDCTDVIGKTKQECECIENDPRIDICTVPIDCTDVTGKTEQECECIENDPRIDICTVPIDCTDVIGKTEQECECIENDPRIDICTVPIDCTDVTGKTEQDCACIENDPRDDCKKDQDKDDFEQDLTQKSNFPKWIIFLIVSVSLALILIIIIFNRMERLGKGAFGEDAWAMITELACAVYQLHSTRRIHGDLKCENVLLTNELKIKLADLALTRQLQFGKDYTTMQVGTILYQSPELLKRSNEGERSKIIQTQAADIWAMGVICYEILAQKHPFVNNKDNVTLDDLIKIITESNPQELPFQYSDRIKNLIMKMLIKYPVSKGDKDNNWLPSSLLISSLYCDTIVAPIRSVREQKSDLWGGHFSKISKNSIKPEPSELGLVVNFDPPMFTAKTPVATAVEQPEMGDEIGKFLQAELQPTLQDIERQLTPRQAVSERTQALMAKILEATTGVQASEIDFWATNILDEQNGEARRRQIQCPQLLPITSVPVSDEVLDSKRSPIDKILQREQALELYNFRIGQGMLAHLSRENAFCKSTERERNQRKLFQFSCEFKQLALKQRSRIAHAGSAGHCKERHSEQRCDRNHEFVVRNSIAAKEGVKTKKFRQLTPSAIWNQIKRPVLNQNESQAFELNQEAQIARTQNDMSPPNAGPRDWSPPDHGLCTQRNAVIPQSTIFPPALNAEQEIPGIPNELTKETIKDQMRRWMLKGFDLILVGKDDEGQCWPGFGPDVPHATDQRQSKQQGQTPSIDAVRSFCRELNFDLRVACVRKEYDSEDDSETLQPAKTIIQEFKTRFGRHRNRSLSPHSKRSRYDPPDRRSESRERSGSRSYSRSTDYQSPRETRMDVDRNHNGFETRNESRGRGRGSYRGRGYSYQGRIQSYQDRDQSNQEERYREAQKYDPCTMQVFNKTKNPINRNRTHQFENRNREEGWDGNPNDDWTKRTQMQKDLENYSD</sequence>
<organism evidence="12 13">
    <name type="scientific">Streblomastix strix</name>
    <dbReference type="NCBI Taxonomy" id="222440"/>
    <lineage>
        <taxon>Eukaryota</taxon>
        <taxon>Metamonada</taxon>
        <taxon>Preaxostyla</taxon>
        <taxon>Oxymonadida</taxon>
        <taxon>Streblomastigidae</taxon>
        <taxon>Streblomastix</taxon>
    </lineage>
</organism>
<dbReference type="Pfam" id="PF00069">
    <property type="entry name" value="Pkinase"/>
    <property type="match status" value="1"/>
</dbReference>
<feature type="compositionally biased region" description="Basic and acidic residues" evidence="9">
    <location>
        <begin position="1274"/>
        <end position="1284"/>
    </location>
</feature>
<dbReference type="OrthoDB" id="10691944at2759"/>
<protein>
    <recommendedName>
        <fullName evidence="1">non-specific serine/threonine protein kinase</fullName>
        <ecNumber evidence="1">2.7.11.1</ecNumber>
    </recommendedName>
</protein>
<feature type="compositionally biased region" description="Basic and acidic residues" evidence="9">
    <location>
        <begin position="1192"/>
        <end position="1215"/>
    </location>
</feature>
<comment type="caution">
    <text evidence="12">The sequence shown here is derived from an EMBL/GenBank/DDBJ whole genome shotgun (WGS) entry which is preliminary data.</text>
</comment>
<evidence type="ECO:0000256" key="6">
    <source>
        <dbReference type="ARBA" id="ARBA00022840"/>
    </source>
</evidence>
<gene>
    <name evidence="12" type="ORF">EZS28_001556</name>
</gene>
<dbReference type="EMBL" id="SNRW01000164">
    <property type="protein sequence ID" value="KAA6402915.1"/>
    <property type="molecule type" value="Genomic_DNA"/>
</dbReference>
<dbReference type="EC" id="2.7.11.1" evidence="1"/>
<evidence type="ECO:0000256" key="5">
    <source>
        <dbReference type="ARBA" id="ARBA00022777"/>
    </source>
</evidence>
<feature type="compositionally biased region" description="Basic and acidic residues" evidence="9">
    <location>
        <begin position="1292"/>
        <end position="1308"/>
    </location>
</feature>
<evidence type="ECO:0000256" key="3">
    <source>
        <dbReference type="ARBA" id="ARBA00022679"/>
    </source>
</evidence>
<keyword evidence="2" id="KW-0723">Serine/threonine-protein kinase</keyword>
<keyword evidence="4" id="KW-0547">Nucleotide-binding</keyword>
<comment type="catalytic activity">
    <reaction evidence="7">
        <text>L-threonyl-[protein] + ATP = O-phospho-L-threonyl-[protein] + ADP + H(+)</text>
        <dbReference type="Rhea" id="RHEA:46608"/>
        <dbReference type="Rhea" id="RHEA-COMP:11060"/>
        <dbReference type="Rhea" id="RHEA-COMP:11605"/>
        <dbReference type="ChEBI" id="CHEBI:15378"/>
        <dbReference type="ChEBI" id="CHEBI:30013"/>
        <dbReference type="ChEBI" id="CHEBI:30616"/>
        <dbReference type="ChEBI" id="CHEBI:61977"/>
        <dbReference type="ChEBI" id="CHEBI:456216"/>
        <dbReference type="EC" id="2.7.11.1"/>
    </reaction>
</comment>
<dbReference type="InterPro" id="IPR011050">
    <property type="entry name" value="Pectin_lyase_fold/virulence"/>
</dbReference>
<feature type="transmembrane region" description="Helical" evidence="10">
    <location>
        <begin position="490"/>
        <end position="509"/>
    </location>
</feature>
<feature type="region of interest" description="Disordered" evidence="9">
    <location>
        <begin position="995"/>
        <end position="1018"/>
    </location>
</feature>
<evidence type="ECO:0000313" key="12">
    <source>
        <dbReference type="EMBL" id="KAA6402915.1"/>
    </source>
</evidence>
<evidence type="ECO:0000256" key="7">
    <source>
        <dbReference type="ARBA" id="ARBA00047899"/>
    </source>
</evidence>
<evidence type="ECO:0000256" key="10">
    <source>
        <dbReference type="SAM" id="Phobius"/>
    </source>
</evidence>
<keyword evidence="10" id="KW-1133">Transmembrane helix</keyword>
<feature type="compositionally biased region" description="Basic and acidic residues" evidence="9">
    <location>
        <begin position="1236"/>
        <end position="1247"/>
    </location>
</feature>
<dbReference type="PANTHER" id="PTHR43671:SF98">
    <property type="entry name" value="SERINE_THREONINE-PROTEIN KINASE NEK11"/>
    <property type="match status" value="1"/>
</dbReference>
<evidence type="ECO:0000256" key="9">
    <source>
        <dbReference type="SAM" id="MobiDB-lite"/>
    </source>
</evidence>
<evidence type="ECO:0000256" key="1">
    <source>
        <dbReference type="ARBA" id="ARBA00012513"/>
    </source>
</evidence>
<dbReference type="SUPFAM" id="SSF51126">
    <property type="entry name" value="Pectin lyase-like"/>
    <property type="match status" value="1"/>
</dbReference>
<feature type="compositionally biased region" description="Basic and acidic residues" evidence="9">
    <location>
        <begin position="1164"/>
        <end position="1180"/>
    </location>
</feature>
<feature type="domain" description="Protein kinase" evidence="11">
    <location>
        <begin position="415"/>
        <end position="690"/>
    </location>
</feature>
<dbReference type="PANTHER" id="PTHR43671">
    <property type="entry name" value="SERINE/THREONINE-PROTEIN KINASE NEK"/>
    <property type="match status" value="1"/>
</dbReference>
<evidence type="ECO:0000259" key="11">
    <source>
        <dbReference type="PROSITE" id="PS50011"/>
    </source>
</evidence>
<evidence type="ECO:0000256" key="8">
    <source>
        <dbReference type="ARBA" id="ARBA00048679"/>
    </source>
</evidence>
<accession>A0A5J4X8H4</accession>
<dbReference type="InterPro" id="IPR011009">
    <property type="entry name" value="Kinase-like_dom_sf"/>
</dbReference>
<proteinExistence type="predicted"/>
<dbReference type="Gene3D" id="1.10.510.10">
    <property type="entry name" value="Transferase(Phosphotransferase) domain 1"/>
    <property type="match status" value="1"/>
</dbReference>
<keyword evidence="6" id="KW-0067">ATP-binding</keyword>
<reference evidence="12 13" key="1">
    <citation type="submission" date="2019-03" db="EMBL/GenBank/DDBJ databases">
        <title>Single cell metagenomics reveals metabolic interactions within the superorganism composed of flagellate Streblomastix strix and complex community of Bacteroidetes bacteria on its surface.</title>
        <authorList>
            <person name="Treitli S.C."/>
            <person name="Kolisko M."/>
            <person name="Husnik F."/>
            <person name="Keeling P."/>
            <person name="Hampl V."/>
        </authorList>
    </citation>
    <scope>NUCLEOTIDE SEQUENCE [LARGE SCALE GENOMIC DNA]</scope>
    <source>
        <strain evidence="12">ST1C</strain>
    </source>
</reference>
<feature type="compositionally biased region" description="Basic residues" evidence="9">
    <location>
        <begin position="1148"/>
        <end position="1163"/>
    </location>
</feature>
<evidence type="ECO:0000256" key="4">
    <source>
        <dbReference type="ARBA" id="ARBA00022741"/>
    </source>
</evidence>
<keyword evidence="10" id="KW-0812">Transmembrane</keyword>
<dbReference type="SMART" id="SM00220">
    <property type="entry name" value="S_TKc"/>
    <property type="match status" value="1"/>
</dbReference>
<dbReference type="SUPFAM" id="SSF56112">
    <property type="entry name" value="Protein kinase-like (PK-like)"/>
    <property type="match status" value="1"/>
</dbReference>
<dbReference type="InterPro" id="IPR000719">
    <property type="entry name" value="Prot_kinase_dom"/>
</dbReference>
<feature type="region of interest" description="Disordered" evidence="9">
    <location>
        <begin position="1262"/>
        <end position="1308"/>
    </location>
</feature>
<comment type="catalytic activity">
    <reaction evidence="8">
        <text>L-seryl-[protein] + ATP = O-phospho-L-seryl-[protein] + ADP + H(+)</text>
        <dbReference type="Rhea" id="RHEA:17989"/>
        <dbReference type="Rhea" id="RHEA-COMP:9863"/>
        <dbReference type="Rhea" id="RHEA-COMP:11604"/>
        <dbReference type="ChEBI" id="CHEBI:15378"/>
        <dbReference type="ChEBI" id="CHEBI:29999"/>
        <dbReference type="ChEBI" id="CHEBI:30616"/>
        <dbReference type="ChEBI" id="CHEBI:83421"/>
        <dbReference type="ChEBI" id="CHEBI:456216"/>
        <dbReference type="EC" id="2.7.11.1"/>
    </reaction>
</comment>
<dbReference type="InterPro" id="IPR050660">
    <property type="entry name" value="NEK_Ser/Thr_kinase"/>
</dbReference>
<dbReference type="Proteomes" id="UP000324800">
    <property type="component" value="Unassembled WGS sequence"/>
</dbReference>
<evidence type="ECO:0000256" key="2">
    <source>
        <dbReference type="ARBA" id="ARBA00022527"/>
    </source>
</evidence>
<dbReference type="GO" id="GO:0004674">
    <property type="term" value="F:protein serine/threonine kinase activity"/>
    <property type="evidence" value="ECO:0007669"/>
    <property type="project" value="UniProtKB-KW"/>
</dbReference>
<name>A0A5J4X8H4_9EUKA</name>
<keyword evidence="3" id="KW-0808">Transferase</keyword>
<keyword evidence="10" id="KW-0472">Membrane</keyword>
<keyword evidence="5" id="KW-0418">Kinase</keyword>
<dbReference type="PROSITE" id="PS50011">
    <property type="entry name" value="PROTEIN_KINASE_DOM"/>
    <property type="match status" value="1"/>
</dbReference>
<evidence type="ECO:0000313" key="13">
    <source>
        <dbReference type="Proteomes" id="UP000324800"/>
    </source>
</evidence>
<dbReference type="GO" id="GO:0005524">
    <property type="term" value="F:ATP binding"/>
    <property type="evidence" value="ECO:0007669"/>
    <property type="project" value="UniProtKB-KW"/>
</dbReference>
<feature type="region of interest" description="Disordered" evidence="9">
    <location>
        <begin position="1078"/>
        <end position="1102"/>
    </location>
</feature>
<feature type="region of interest" description="Disordered" evidence="9">
    <location>
        <begin position="1145"/>
        <end position="1247"/>
    </location>
</feature>